<dbReference type="GO" id="GO:0008757">
    <property type="term" value="F:S-adenosylmethionine-dependent methyltransferase activity"/>
    <property type="evidence" value="ECO:0007669"/>
    <property type="project" value="InterPro"/>
</dbReference>
<dbReference type="InterPro" id="IPR013216">
    <property type="entry name" value="Methyltransf_11"/>
</dbReference>
<organism evidence="2 3">
    <name type="scientific">Paramagnetospirillum caucaseum</name>
    <dbReference type="NCBI Taxonomy" id="1244869"/>
    <lineage>
        <taxon>Bacteria</taxon>
        <taxon>Pseudomonadati</taxon>
        <taxon>Pseudomonadota</taxon>
        <taxon>Alphaproteobacteria</taxon>
        <taxon>Rhodospirillales</taxon>
        <taxon>Magnetospirillaceae</taxon>
        <taxon>Paramagnetospirillum</taxon>
    </lineage>
</organism>
<feature type="domain" description="Methyltransferase type 11" evidence="1">
    <location>
        <begin position="53"/>
        <end position="103"/>
    </location>
</feature>
<keyword evidence="3" id="KW-1185">Reference proteome</keyword>
<reference evidence="2 3" key="1">
    <citation type="journal article" date="2014" name="Genome Announc.">
        <title>Draft Genome Sequence of Magnetospirillum sp. Strain SO-1, a Freshwater Magnetotactic Bacterium Isolated from the Ol'khovka River, Russia.</title>
        <authorList>
            <person name="Grouzdev D.S."/>
            <person name="Dziuba M.V."/>
            <person name="Sukhacheva M.S."/>
            <person name="Mardanov A.V."/>
            <person name="Beletskiy A.V."/>
            <person name="Kuznetsov B.B."/>
            <person name="Skryabin K.G."/>
        </authorList>
    </citation>
    <scope>NUCLEOTIDE SEQUENCE [LARGE SCALE GENOMIC DNA]</scope>
    <source>
        <strain evidence="2 3">SO-1</strain>
    </source>
</reference>
<proteinExistence type="predicted"/>
<evidence type="ECO:0000313" key="2">
    <source>
        <dbReference type="EMBL" id="EME68465.1"/>
    </source>
</evidence>
<dbReference type="AlphaFoldDB" id="M2Z2C3"/>
<comment type="caution">
    <text evidence="2">The sequence shown here is derived from an EMBL/GenBank/DDBJ whole genome shotgun (WGS) entry which is preliminary data.</text>
</comment>
<dbReference type="Gene3D" id="3.40.50.150">
    <property type="entry name" value="Vaccinia Virus protein VP39"/>
    <property type="match status" value="1"/>
</dbReference>
<dbReference type="EMBL" id="AONQ01000064">
    <property type="protein sequence ID" value="EME68465.1"/>
    <property type="molecule type" value="Genomic_DNA"/>
</dbReference>
<name>M2Z2C3_9PROT</name>
<dbReference type="SUPFAM" id="SSF53335">
    <property type="entry name" value="S-adenosyl-L-methionine-dependent methyltransferases"/>
    <property type="match status" value="1"/>
</dbReference>
<dbReference type="OrthoDB" id="7537532at2"/>
<dbReference type="Proteomes" id="UP000011744">
    <property type="component" value="Unassembled WGS sequence"/>
</dbReference>
<dbReference type="Pfam" id="PF08241">
    <property type="entry name" value="Methyltransf_11"/>
    <property type="match status" value="1"/>
</dbReference>
<gene>
    <name evidence="2" type="ORF">H261_18210</name>
</gene>
<sequence length="228" mass="25545">MKETSKSVARRARQPEFITRYFVGQGLDIGGGSDPLALYGEQFPGIAGCKIWDVAEGDLQHLTGLADNTFDFVHAAFILQKMADPKEALRHWLRVLKPGGHLVALVPDEDMYEQGFWPSRHNPEHRWTFTLFKPKSWSPASVNLLEALASLGVQADLRRIETLESSYRHRLPRFDQTLTPVGEAAIEFVIRKRPQAEAVAGGRLNAEAQLTARDVFLLTGMRVEQPKG</sequence>
<dbReference type="STRING" id="1244869.H261_18210"/>
<dbReference type="CDD" id="cd02440">
    <property type="entry name" value="AdoMet_MTases"/>
    <property type="match status" value="1"/>
</dbReference>
<protein>
    <recommendedName>
        <fullName evidence="1">Methyltransferase type 11 domain-containing protein</fullName>
    </recommendedName>
</protein>
<evidence type="ECO:0000313" key="3">
    <source>
        <dbReference type="Proteomes" id="UP000011744"/>
    </source>
</evidence>
<accession>M2Z2C3</accession>
<evidence type="ECO:0000259" key="1">
    <source>
        <dbReference type="Pfam" id="PF08241"/>
    </source>
</evidence>
<dbReference type="RefSeq" id="WP_008620381.1">
    <property type="nucleotide sequence ID" value="NZ_AONQ01000064.1"/>
</dbReference>
<dbReference type="InterPro" id="IPR029063">
    <property type="entry name" value="SAM-dependent_MTases_sf"/>
</dbReference>
<dbReference type="PATRIC" id="fig|1244869.3.peg.3641"/>
<dbReference type="eggNOG" id="COG2226">
    <property type="taxonomic scope" value="Bacteria"/>
</dbReference>